<proteinExistence type="predicted"/>
<organism evidence="2">
    <name type="scientific">bioreactor metagenome</name>
    <dbReference type="NCBI Taxonomy" id="1076179"/>
    <lineage>
        <taxon>unclassified sequences</taxon>
        <taxon>metagenomes</taxon>
        <taxon>ecological metagenomes</taxon>
    </lineage>
</organism>
<evidence type="ECO:0000313" key="2">
    <source>
        <dbReference type="EMBL" id="MPN48072.1"/>
    </source>
</evidence>
<feature type="compositionally biased region" description="Basic and acidic residues" evidence="1">
    <location>
        <begin position="1"/>
        <end position="11"/>
    </location>
</feature>
<dbReference type="AlphaFoldDB" id="A0A645IB72"/>
<protein>
    <submittedName>
        <fullName evidence="2">Uncharacterized protein</fullName>
    </submittedName>
</protein>
<name>A0A645IB72_9ZZZZ</name>
<gene>
    <name evidence="2" type="ORF">SDC9_195676</name>
</gene>
<comment type="caution">
    <text evidence="2">The sequence shown here is derived from an EMBL/GenBank/DDBJ whole genome shotgun (WGS) entry which is preliminary data.</text>
</comment>
<reference evidence="2" key="1">
    <citation type="submission" date="2019-08" db="EMBL/GenBank/DDBJ databases">
        <authorList>
            <person name="Kucharzyk K."/>
            <person name="Murdoch R.W."/>
            <person name="Higgins S."/>
            <person name="Loffler F."/>
        </authorList>
    </citation>
    <scope>NUCLEOTIDE SEQUENCE</scope>
</reference>
<accession>A0A645IB72</accession>
<feature type="region of interest" description="Disordered" evidence="1">
    <location>
        <begin position="1"/>
        <end position="22"/>
    </location>
</feature>
<sequence length="87" mass="9474">MEQHEIAEHPAEIGGVPGHRMPVVPAHAASQREDVIVFDPHQIQNGGADVDRGARQVPAQFPRRIGRGENQAAMMGRQQIDHLAVGQ</sequence>
<dbReference type="EMBL" id="VSSQ01110057">
    <property type="protein sequence ID" value="MPN48072.1"/>
    <property type="molecule type" value="Genomic_DNA"/>
</dbReference>
<evidence type="ECO:0000256" key="1">
    <source>
        <dbReference type="SAM" id="MobiDB-lite"/>
    </source>
</evidence>